<evidence type="ECO:0000313" key="2">
    <source>
        <dbReference type="Proteomes" id="UP000824120"/>
    </source>
</evidence>
<gene>
    <name evidence="1" type="ORF">H5410_018520</name>
</gene>
<dbReference type="Proteomes" id="UP000824120">
    <property type="component" value="Chromosome 3"/>
</dbReference>
<protein>
    <submittedName>
        <fullName evidence="1">Uncharacterized protein</fullName>
    </submittedName>
</protein>
<organism evidence="1 2">
    <name type="scientific">Solanum commersonii</name>
    <name type="common">Commerson's wild potato</name>
    <name type="synonym">Commerson's nightshade</name>
    <dbReference type="NCBI Taxonomy" id="4109"/>
    <lineage>
        <taxon>Eukaryota</taxon>
        <taxon>Viridiplantae</taxon>
        <taxon>Streptophyta</taxon>
        <taxon>Embryophyta</taxon>
        <taxon>Tracheophyta</taxon>
        <taxon>Spermatophyta</taxon>
        <taxon>Magnoliopsida</taxon>
        <taxon>eudicotyledons</taxon>
        <taxon>Gunneridae</taxon>
        <taxon>Pentapetalae</taxon>
        <taxon>asterids</taxon>
        <taxon>lamiids</taxon>
        <taxon>Solanales</taxon>
        <taxon>Solanaceae</taxon>
        <taxon>Solanoideae</taxon>
        <taxon>Solaneae</taxon>
        <taxon>Solanum</taxon>
    </lineage>
</organism>
<accession>A0A9J6A2N7</accession>
<dbReference type="EMBL" id="JACXVP010000003">
    <property type="protein sequence ID" value="KAG5618696.1"/>
    <property type="molecule type" value="Genomic_DNA"/>
</dbReference>
<proteinExistence type="predicted"/>
<sequence length="61" mass="7009">MRIDGLFKSVKHLMKNSVKSQCAFLTSLMVSDLDSYIPQEALQRELRNNFKTSNFSILLNS</sequence>
<reference evidence="1 2" key="1">
    <citation type="submission" date="2020-09" db="EMBL/GenBank/DDBJ databases">
        <title>De no assembly of potato wild relative species, Solanum commersonii.</title>
        <authorList>
            <person name="Cho K."/>
        </authorList>
    </citation>
    <scope>NUCLEOTIDE SEQUENCE [LARGE SCALE GENOMIC DNA]</scope>
    <source>
        <strain evidence="1">LZ3.2</strain>
        <tissue evidence="1">Leaf</tissue>
    </source>
</reference>
<keyword evidence="2" id="KW-1185">Reference proteome</keyword>
<name>A0A9J6A2N7_SOLCO</name>
<dbReference type="AlphaFoldDB" id="A0A9J6A2N7"/>
<comment type="caution">
    <text evidence="1">The sequence shown here is derived from an EMBL/GenBank/DDBJ whole genome shotgun (WGS) entry which is preliminary data.</text>
</comment>
<evidence type="ECO:0000313" key="1">
    <source>
        <dbReference type="EMBL" id="KAG5618696.1"/>
    </source>
</evidence>